<dbReference type="Pfam" id="PF10277">
    <property type="entry name" value="Frag1"/>
    <property type="match status" value="1"/>
</dbReference>
<keyword evidence="1" id="KW-0472">Membrane</keyword>
<organism evidence="3 4">
    <name type="scientific">Aspergillus bertholletiae</name>
    <dbReference type="NCBI Taxonomy" id="1226010"/>
    <lineage>
        <taxon>Eukaryota</taxon>
        <taxon>Fungi</taxon>
        <taxon>Dikarya</taxon>
        <taxon>Ascomycota</taxon>
        <taxon>Pezizomycotina</taxon>
        <taxon>Eurotiomycetes</taxon>
        <taxon>Eurotiomycetidae</taxon>
        <taxon>Eurotiales</taxon>
        <taxon>Aspergillaceae</taxon>
        <taxon>Aspergillus</taxon>
        <taxon>Aspergillus subgen. Circumdati</taxon>
    </lineage>
</organism>
<keyword evidence="1" id="KW-0812">Transmembrane</keyword>
<feature type="transmembrane region" description="Helical" evidence="1">
    <location>
        <begin position="31"/>
        <end position="54"/>
    </location>
</feature>
<evidence type="ECO:0000256" key="1">
    <source>
        <dbReference type="SAM" id="Phobius"/>
    </source>
</evidence>
<keyword evidence="4" id="KW-1185">Reference proteome</keyword>
<feature type="domain" description="CWH43-like N-terminal" evidence="2">
    <location>
        <begin position="30"/>
        <end position="108"/>
    </location>
</feature>
<feature type="transmembrane region" description="Helical" evidence="1">
    <location>
        <begin position="124"/>
        <end position="147"/>
    </location>
</feature>
<gene>
    <name evidence="3" type="ORF">BDV26DRAFT_184530</name>
</gene>
<dbReference type="EMBL" id="ML736204">
    <property type="protein sequence ID" value="KAE8378700.1"/>
    <property type="molecule type" value="Genomic_DNA"/>
</dbReference>
<protein>
    <recommendedName>
        <fullName evidence="2">CWH43-like N-terminal domain-containing protein</fullName>
    </recommendedName>
</protein>
<dbReference type="OrthoDB" id="10032492at2759"/>
<name>A0A5N7BAF0_9EURO</name>
<evidence type="ECO:0000313" key="3">
    <source>
        <dbReference type="EMBL" id="KAE8378700.1"/>
    </source>
</evidence>
<evidence type="ECO:0000259" key="2">
    <source>
        <dbReference type="Pfam" id="PF10277"/>
    </source>
</evidence>
<dbReference type="InterPro" id="IPR019402">
    <property type="entry name" value="CWH43_N"/>
</dbReference>
<dbReference type="Proteomes" id="UP000326198">
    <property type="component" value="Unassembled WGS sequence"/>
</dbReference>
<accession>A0A5N7BAF0</accession>
<keyword evidence="1" id="KW-1133">Transmembrane helix</keyword>
<reference evidence="3 4" key="1">
    <citation type="submission" date="2019-04" db="EMBL/GenBank/DDBJ databases">
        <title>Friends and foes A comparative genomics studyof 23 Aspergillus species from section Flavi.</title>
        <authorList>
            <consortium name="DOE Joint Genome Institute"/>
            <person name="Kjaerbolling I."/>
            <person name="Vesth T."/>
            <person name="Frisvad J.C."/>
            <person name="Nybo J.L."/>
            <person name="Theobald S."/>
            <person name="Kildgaard S."/>
            <person name="Isbrandt T."/>
            <person name="Kuo A."/>
            <person name="Sato A."/>
            <person name="Lyhne E.K."/>
            <person name="Kogle M.E."/>
            <person name="Wiebenga A."/>
            <person name="Kun R.S."/>
            <person name="Lubbers R.J."/>
            <person name="Makela M.R."/>
            <person name="Barry K."/>
            <person name="Chovatia M."/>
            <person name="Clum A."/>
            <person name="Daum C."/>
            <person name="Haridas S."/>
            <person name="He G."/>
            <person name="LaButti K."/>
            <person name="Lipzen A."/>
            <person name="Mondo S."/>
            <person name="Riley R."/>
            <person name="Salamov A."/>
            <person name="Simmons B.A."/>
            <person name="Magnuson J.K."/>
            <person name="Henrissat B."/>
            <person name="Mortensen U.H."/>
            <person name="Larsen T.O."/>
            <person name="Devries R.P."/>
            <person name="Grigoriev I.V."/>
            <person name="Machida M."/>
            <person name="Baker S.E."/>
            <person name="Andersen M.R."/>
        </authorList>
    </citation>
    <scope>NUCLEOTIDE SEQUENCE [LARGE SCALE GENOMIC DNA]</scope>
    <source>
        <strain evidence="3 4">IBT 29228</strain>
    </source>
</reference>
<feature type="transmembrane region" description="Helical" evidence="1">
    <location>
        <begin position="82"/>
        <end position="104"/>
    </location>
</feature>
<proteinExistence type="predicted"/>
<evidence type="ECO:0000313" key="4">
    <source>
        <dbReference type="Proteomes" id="UP000326198"/>
    </source>
</evidence>
<sequence length="158" mass="17624">MTSINPLTRCHDSAWCFLHVLILNIPPSRLFLFPALTGSIWLLTLASLLLVWLVRGMPQYPGRSNPHFAFISDIASFEPKPLFLVGTSITAMGFVITVAAVHVVRYEPGFALVKYPVTDNIMTITTMIFLDTAVRIITTATIMAPIVKRKRATKLRKP</sequence>
<dbReference type="AlphaFoldDB" id="A0A5N7BAF0"/>